<comment type="caution">
    <text evidence="2">The sequence shown here is derived from an EMBL/GenBank/DDBJ whole genome shotgun (WGS) entry which is preliminary data.</text>
</comment>
<accession>A0A5B7CS24</accession>
<evidence type="ECO:0000313" key="3">
    <source>
        <dbReference type="Proteomes" id="UP000324222"/>
    </source>
</evidence>
<feature type="region of interest" description="Disordered" evidence="1">
    <location>
        <begin position="1"/>
        <end position="21"/>
    </location>
</feature>
<sequence length="95" mass="10596">MRNGHSFHCSERDKENTSTKENVLKKRDALKLYTNKKQQMWLDTILEEEVQAGHLCKHSGVVGLQATLAPGGDAVQVPHAEERPSLVTIASINLF</sequence>
<dbReference type="AlphaFoldDB" id="A0A5B7CS24"/>
<reference evidence="2 3" key="1">
    <citation type="submission" date="2019-05" db="EMBL/GenBank/DDBJ databases">
        <title>Another draft genome of Portunus trituberculatus and its Hox gene families provides insights of decapod evolution.</title>
        <authorList>
            <person name="Jeong J.-H."/>
            <person name="Song I."/>
            <person name="Kim S."/>
            <person name="Choi T."/>
            <person name="Kim D."/>
            <person name="Ryu S."/>
            <person name="Kim W."/>
        </authorList>
    </citation>
    <scope>NUCLEOTIDE SEQUENCE [LARGE SCALE GENOMIC DNA]</scope>
    <source>
        <tissue evidence="2">Muscle</tissue>
    </source>
</reference>
<organism evidence="2 3">
    <name type="scientific">Portunus trituberculatus</name>
    <name type="common">Swimming crab</name>
    <name type="synonym">Neptunus trituberculatus</name>
    <dbReference type="NCBI Taxonomy" id="210409"/>
    <lineage>
        <taxon>Eukaryota</taxon>
        <taxon>Metazoa</taxon>
        <taxon>Ecdysozoa</taxon>
        <taxon>Arthropoda</taxon>
        <taxon>Crustacea</taxon>
        <taxon>Multicrustacea</taxon>
        <taxon>Malacostraca</taxon>
        <taxon>Eumalacostraca</taxon>
        <taxon>Eucarida</taxon>
        <taxon>Decapoda</taxon>
        <taxon>Pleocyemata</taxon>
        <taxon>Brachyura</taxon>
        <taxon>Eubrachyura</taxon>
        <taxon>Portunoidea</taxon>
        <taxon>Portunidae</taxon>
        <taxon>Portuninae</taxon>
        <taxon>Portunus</taxon>
    </lineage>
</organism>
<keyword evidence="3" id="KW-1185">Reference proteome</keyword>
<evidence type="ECO:0000313" key="2">
    <source>
        <dbReference type="EMBL" id="MPC11464.1"/>
    </source>
</evidence>
<feature type="compositionally biased region" description="Basic and acidic residues" evidence="1">
    <location>
        <begin position="8"/>
        <end position="21"/>
    </location>
</feature>
<gene>
    <name evidence="2" type="ORF">E2C01_004131</name>
</gene>
<evidence type="ECO:0000256" key="1">
    <source>
        <dbReference type="SAM" id="MobiDB-lite"/>
    </source>
</evidence>
<dbReference type="EMBL" id="VSRR010000164">
    <property type="protein sequence ID" value="MPC11464.1"/>
    <property type="molecule type" value="Genomic_DNA"/>
</dbReference>
<name>A0A5B7CS24_PORTR</name>
<proteinExistence type="predicted"/>
<dbReference type="Proteomes" id="UP000324222">
    <property type="component" value="Unassembled WGS sequence"/>
</dbReference>
<protein>
    <submittedName>
        <fullName evidence="2">Uncharacterized protein</fullName>
    </submittedName>
</protein>